<protein>
    <submittedName>
        <fullName evidence="1">Uncharacterized protein</fullName>
    </submittedName>
</protein>
<accession>A0ABP2KDF5</accession>
<organism evidence="1 2">
    <name type="scientific">Neisseria mucosa C102</name>
    <dbReference type="NCBI Taxonomy" id="435832"/>
    <lineage>
        <taxon>Bacteria</taxon>
        <taxon>Pseudomonadati</taxon>
        <taxon>Pseudomonadota</taxon>
        <taxon>Betaproteobacteria</taxon>
        <taxon>Neisseriales</taxon>
        <taxon>Neisseriaceae</taxon>
        <taxon>Neisseria</taxon>
    </lineage>
</organism>
<gene>
    <name evidence="1" type="ORF">HMPREF0604_01674</name>
</gene>
<proteinExistence type="predicted"/>
<sequence length="69" mass="7877">MSYRQSVAAAWPCGCGCGRKHKIKQVGIFAYLFLFLHPIYPSKQSIRPKTPYSTLIFQTASIYSIKCKF</sequence>
<dbReference type="Proteomes" id="UP000003612">
    <property type="component" value="Unassembled WGS sequence"/>
</dbReference>
<dbReference type="EMBL" id="ACRG01000016">
    <property type="protein sequence ID" value="EFV80153.1"/>
    <property type="molecule type" value="Genomic_DNA"/>
</dbReference>
<name>A0ABP2KDF5_NEIMU</name>
<keyword evidence="2" id="KW-1185">Reference proteome</keyword>
<evidence type="ECO:0000313" key="2">
    <source>
        <dbReference type="Proteomes" id="UP000003612"/>
    </source>
</evidence>
<comment type="caution">
    <text evidence="1">The sequence shown here is derived from an EMBL/GenBank/DDBJ whole genome shotgun (WGS) entry which is preliminary data.</text>
</comment>
<evidence type="ECO:0000313" key="1">
    <source>
        <dbReference type="EMBL" id="EFV80153.1"/>
    </source>
</evidence>
<reference evidence="1 2" key="1">
    <citation type="submission" date="2010-12" db="EMBL/GenBank/DDBJ databases">
        <title>The Genome Sequence of Neisseria mucosa strain C102.</title>
        <authorList>
            <consortium name="The Broad Institute Genome Sequencing Platform"/>
            <person name="Earl A."/>
            <person name="Ward D."/>
            <person name="Feldgarden M."/>
            <person name="Gevers D."/>
            <person name="Sibley C.D."/>
            <person name="Field T.R."/>
            <person name="Grinwis M."/>
            <person name="Eshaghurshan C.S."/>
            <person name="Surette M."/>
            <person name="Young S.K."/>
            <person name="Zeng Q."/>
            <person name="Gargeya S."/>
            <person name="Fitzgerald M."/>
            <person name="Haas B."/>
            <person name="Abouelleil A."/>
            <person name="Alvarado L."/>
            <person name="Arachchi H.M."/>
            <person name="Berlin A."/>
            <person name="Brown A."/>
            <person name="Chapman S.B."/>
            <person name="Chen Z."/>
            <person name="Dunbar C."/>
            <person name="Freedman E."/>
            <person name="Gearin G."/>
            <person name="Gellesch M."/>
            <person name="Goldberg J."/>
            <person name="Griggs A."/>
            <person name="Gujja S."/>
            <person name="Heilman E."/>
            <person name="Heiman D."/>
            <person name="Howarth C."/>
            <person name="Larson L."/>
            <person name="Lui A."/>
            <person name="MacDonald P.J.P."/>
            <person name="Mehta T."/>
            <person name="Montmayeur A."/>
            <person name="Murphy C."/>
            <person name="Neiman D."/>
            <person name="Pearson M."/>
            <person name="Priest M."/>
            <person name="Roberts A."/>
            <person name="Saif S."/>
            <person name="Shea T."/>
            <person name="Shenoy N."/>
            <person name="Sisk P."/>
            <person name="Stolte C."/>
            <person name="Sykes S."/>
            <person name="White J."/>
            <person name="Yandava C."/>
            <person name="Nusbaum C."/>
            <person name="Birren B."/>
        </authorList>
    </citation>
    <scope>NUCLEOTIDE SEQUENCE [LARGE SCALE GENOMIC DNA]</scope>
    <source>
        <strain evidence="1 2">C102</strain>
    </source>
</reference>